<evidence type="ECO:0000313" key="2">
    <source>
        <dbReference type="Proteomes" id="UP000076154"/>
    </source>
</evidence>
<evidence type="ECO:0000313" key="1">
    <source>
        <dbReference type="EMBL" id="RDB24509.1"/>
    </source>
</evidence>
<reference evidence="1" key="1">
    <citation type="submission" date="2018-04" db="EMBL/GenBank/DDBJ databases">
        <title>Whole genome sequencing of Hypsizygus marmoreus.</title>
        <authorList>
            <person name="Choi I.-G."/>
            <person name="Min B."/>
            <person name="Kim J.-G."/>
            <person name="Kim S."/>
            <person name="Oh Y.-L."/>
            <person name="Kong W.-S."/>
            <person name="Park H."/>
            <person name="Jeong J."/>
            <person name="Song E.-S."/>
        </authorList>
    </citation>
    <scope>NUCLEOTIDE SEQUENCE [LARGE SCALE GENOMIC DNA]</scope>
    <source>
        <strain evidence="1">51987-8</strain>
    </source>
</reference>
<dbReference type="Proteomes" id="UP000076154">
    <property type="component" value="Unassembled WGS sequence"/>
</dbReference>
<name>A0A369JQF8_HYPMA</name>
<gene>
    <name evidence="1" type="ORF">Hypma_008313</name>
</gene>
<keyword evidence="2" id="KW-1185">Reference proteome</keyword>
<dbReference type="EMBL" id="LUEZ02000043">
    <property type="protein sequence ID" value="RDB24509.1"/>
    <property type="molecule type" value="Genomic_DNA"/>
</dbReference>
<organism evidence="1 2">
    <name type="scientific">Hypsizygus marmoreus</name>
    <name type="common">White beech mushroom</name>
    <name type="synonym">Agaricus marmoreus</name>
    <dbReference type="NCBI Taxonomy" id="39966"/>
    <lineage>
        <taxon>Eukaryota</taxon>
        <taxon>Fungi</taxon>
        <taxon>Dikarya</taxon>
        <taxon>Basidiomycota</taxon>
        <taxon>Agaricomycotina</taxon>
        <taxon>Agaricomycetes</taxon>
        <taxon>Agaricomycetidae</taxon>
        <taxon>Agaricales</taxon>
        <taxon>Tricholomatineae</taxon>
        <taxon>Lyophyllaceae</taxon>
        <taxon>Hypsizygus</taxon>
    </lineage>
</organism>
<protein>
    <submittedName>
        <fullName evidence="1">Uncharacterized protein</fullName>
    </submittedName>
</protein>
<accession>A0A369JQF8</accession>
<dbReference type="InParanoid" id="A0A369JQF8"/>
<comment type="caution">
    <text evidence="1">The sequence shown here is derived from an EMBL/GenBank/DDBJ whole genome shotgun (WGS) entry which is preliminary data.</text>
</comment>
<dbReference type="AlphaFoldDB" id="A0A369JQF8"/>
<sequence>MWLTFKVKKRGPGTLLEVEVARASGEAGAPLPRLRSPTVQESVLTTNLISKRSFLWFVPQYL</sequence>
<proteinExistence type="predicted"/>